<dbReference type="OrthoDB" id="5653236at2"/>
<dbReference type="Proteomes" id="UP000044071">
    <property type="component" value="Unassembled WGS sequence"/>
</dbReference>
<feature type="transmembrane region" description="Helical" evidence="1">
    <location>
        <begin position="139"/>
        <end position="157"/>
    </location>
</feature>
<dbReference type="eggNOG" id="COG0671">
    <property type="taxonomic scope" value="Bacteria"/>
</dbReference>
<dbReference type="InterPro" id="IPR026841">
    <property type="entry name" value="Aur1/Ipt1"/>
</dbReference>
<feature type="transmembrane region" description="Helical" evidence="1">
    <location>
        <begin position="271"/>
        <end position="288"/>
    </location>
</feature>
<dbReference type="Pfam" id="PF14378">
    <property type="entry name" value="PAP2_3"/>
    <property type="match status" value="1"/>
</dbReference>
<accession>A0A078KZ79</accession>
<dbReference type="GO" id="GO:0016020">
    <property type="term" value="C:membrane"/>
    <property type="evidence" value="ECO:0007669"/>
    <property type="project" value="UniProtKB-SubCell"/>
</dbReference>
<feature type="transmembrane region" description="Helical" evidence="1">
    <location>
        <begin position="7"/>
        <end position="30"/>
    </location>
</feature>
<evidence type="ECO:0000313" key="4">
    <source>
        <dbReference type="Proteomes" id="UP000044071"/>
    </source>
</evidence>
<dbReference type="EMBL" id="CCSB01000003">
    <property type="protein sequence ID" value="CDZ78241.1"/>
    <property type="molecule type" value="Genomic_DNA"/>
</dbReference>
<protein>
    <recommendedName>
        <fullName evidence="2">Inositolphosphotransferase Aur1/Ipt1 domain-containing protein</fullName>
    </recommendedName>
</protein>
<organism evidence="3 4">
    <name type="scientific">Legionella massiliensis</name>
    <dbReference type="NCBI Taxonomy" id="1034943"/>
    <lineage>
        <taxon>Bacteria</taxon>
        <taxon>Pseudomonadati</taxon>
        <taxon>Pseudomonadota</taxon>
        <taxon>Gammaproteobacteria</taxon>
        <taxon>Legionellales</taxon>
        <taxon>Legionellaceae</taxon>
        <taxon>Legionella</taxon>
    </lineage>
</organism>
<feature type="transmembrane region" description="Helical" evidence="1">
    <location>
        <begin position="164"/>
        <end position="180"/>
    </location>
</feature>
<name>A0A078KZ79_9GAMM</name>
<feature type="transmembrane region" description="Helical" evidence="1">
    <location>
        <begin position="42"/>
        <end position="62"/>
    </location>
</feature>
<gene>
    <name evidence="3" type="ORF">BN59_02551</name>
</gene>
<keyword evidence="1" id="KW-0812">Transmembrane</keyword>
<evidence type="ECO:0000259" key="2">
    <source>
        <dbReference type="Pfam" id="PF14378"/>
    </source>
</evidence>
<keyword evidence="4" id="KW-1185">Reference proteome</keyword>
<dbReference type="RefSeq" id="WP_081935144.1">
    <property type="nucleotide sequence ID" value="NZ_CCVW01000003.1"/>
</dbReference>
<dbReference type="STRING" id="1034943.BN59_02551"/>
<reference evidence="3 4" key="1">
    <citation type="submission" date="2014-06" db="EMBL/GenBank/DDBJ databases">
        <authorList>
            <person name="Urmite Genomes Urmite Genomes"/>
        </authorList>
    </citation>
    <scope>NUCLEOTIDE SEQUENCE [LARGE SCALE GENOMIC DNA]</scope>
</reference>
<proteinExistence type="predicted"/>
<dbReference type="AlphaFoldDB" id="A0A078KZ79"/>
<feature type="transmembrane region" description="Helical" evidence="1">
    <location>
        <begin position="246"/>
        <end position="265"/>
    </location>
</feature>
<keyword evidence="1" id="KW-1133">Transmembrane helix</keyword>
<feature type="domain" description="Inositolphosphotransferase Aur1/Ipt1" evidence="2">
    <location>
        <begin position="103"/>
        <end position="284"/>
    </location>
</feature>
<feature type="transmembrane region" description="Helical" evidence="1">
    <location>
        <begin position="74"/>
        <end position="94"/>
    </location>
</feature>
<sequence length="294" mass="33829">MKFITKYFNLLLSLVVIFLSSIALLYNYYFTGYPGNNYLFPQVHGMAAILLLALMGCYLLFGKESPYLKTVLELIYFYLVITIIALFATNAVQFTPFQPIDKHLIAIDSFFGIHLDKVVSWTVDRAWLRITLVKIYDSLPYQMSYLPLILIFARKFFYIREYTAYLLITTILGFSFYYFWPTVGPATAIGSPIFSEYQYATGLKFKQIHSYIQPTTFEGGMIAMPSFHVIWAVLSLNAVRCWPIVFALWLPINLILIASCVLLGWHYFVDLIGSLIVLAISFYIVQKFRPAIAT</sequence>
<evidence type="ECO:0000313" key="3">
    <source>
        <dbReference type="EMBL" id="CDZ78241.1"/>
    </source>
</evidence>
<keyword evidence="1" id="KW-0472">Membrane</keyword>
<feature type="transmembrane region" description="Helical" evidence="1">
    <location>
        <begin position="220"/>
        <end position="239"/>
    </location>
</feature>
<evidence type="ECO:0000256" key="1">
    <source>
        <dbReference type="SAM" id="Phobius"/>
    </source>
</evidence>